<evidence type="ECO:0000256" key="1">
    <source>
        <dbReference type="SAM" id="Phobius"/>
    </source>
</evidence>
<dbReference type="Proteomes" id="UP000252419">
    <property type="component" value="Unassembled WGS sequence"/>
</dbReference>
<reference evidence="2 3" key="1">
    <citation type="submission" date="2014-07" db="EMBL/GenBank/DDBJ databases">
        <title>Draft genome sequence of Thalassospira xianhensis P-4 (MCCC 1A02616).</title>
        <authorList>
            <person name="Lai Q."/>
            <person name="Shao Z."/>
        </authorList>
    </citation>
    <scope>NUCLEOTIDE SEQUENCE [LARGE SCALE GENOMIC DNA]</scope>
    <source>
        <strain evidence="2 3">MCCC 1A02616</strain>
    </source>
</reference>
<sequence length="139" mass="14528">MTACCKIGLLINLSIGNVMRVIKILVAFMGVLIVAGVALVVYGLSRQEDGNIATDNAMPSAPVAGQVEVASGFDAKAVSQLKPFGTINIDLAPGETLVDFSRQGGEATLRLEGRHGSRLVIVSLRDGSILGQILLVEPQ</sequence>
<dbReference type="EMBL" id="JPWA01000027">
    <property type="protein sequence ID" value="RCK04599.1"/>
    <property type="molecule type" value="Genomic_DNA"/>
</dbReference>
<organism evidence="2 3">
    <name type="scientific">Thalassospira xianhensis MCCC 1A02616</name>
    <dbReference type="NCBI Taxonomy" id="1177929"/>
    <lineage>
        <taxon>Bacteria</taxon>
        <taxon>Pseudomonadati</taxon>
        <taxon>Pseudomonadota</taxon>
        <taxon>Alphaproteobacteria</taxon>
        <taxon>Rhodospirillales</taxon>
        <taxon>Thalassospiraceae</taxon>
        <taxon>Thalassospira</taxon>
    </lineage>
</organism>
<comment type="caution">
    <text evidence="2">The sequence shown here is derived from an EMBL/GenBank/DDBJ whole genome shotgun (WGS) entry which is preliminary data.</text>
</comment>
<protein>
    <submittedName>
        <fullName evidence="2">Uncharacterized protein</fullName>
    </submittedName>
</protein>
<evidence type="ECO:0000313" key="2">
    <source>
        <dbReference type="EMBL" id="RCK04599.1"/>
    </source>
</evidence>
<proteinExistence type="predicted"/>
<keyword evidence="3" id="KW-1185">Reference proteome</keyword>
<dbReference type="AlphaFoldDB" id="A0A367U8Z9"/>
<keyword evidence="1" id="KW-0812">Transmembrane</keyword>
<accession>A0A367U8Z9</accession>
<name>A0A367U8Z9_9PROT</name>
<gene>
    <name evidence="2" type="ORF">TH5_19000</name>
</gene>
<keyword evidence="1" id="KW-0472">Membrane</keyword>
<feature type="transmembrane region" description="Helical" evidence="1">
    <location>
        <begin position="21"/>
        <end position="44"/>
    </location>
</feature>
<keyword evidence="1" id="KW-1133">Transmembrane helix</keyword>
<evidence type="ECO:0000313" key="3">
    <source>
        <dbReference type="Proteomes" id="UP000252419"/>
    </source>
</evidence>